<dbReference type="PROSITE" id="PS51318">
    <property type="entry name" value="TAT"/>
    <property type="match status" value="1"/>
</dbReference>
<organism evidence="10 11">
    <name type="scientific">Shinella sedimenti</name>
    <dbReference type="NCBI Taxonomy" id="2919913"/>
    <lineage>
        <taxon>Bacteria</taxon>
        <taxon>Pseudomonadati</taxon>
        <taxon>Pseudomonadota</taxon>
        <taxon>Alphaproteobacteria</taxon>
        <taxon>Hyphomicrobiales</taxon>
        <taxon>Rhizobiaceae</taxon>
        <taxon>Shinella</taxon>
    </lineage>
</organism>
<dbReference type="InterPro" id="IPR005490">
    <property type="entry name" value="LD_TPept_cat_dom"/>
</dbReference>
<dbReference type="InterPro" id="IPR006311">
    <property type="entry name" value="TAT_signal"/>
</dbReference>
<feature type="chain" id="PRO_5045211569" evidence="8">
    <location>
        <begin position="34"/>
        <end position="440"/>
    </location>
</feature>
<evidence type="ECO:0000256" key="2">
    <source>
        <dbReference type="ARBA" id="ARBA00005992"/>
    </source>
</evidence>
<gene>
    <name evidence="10" type="ORF">MKI86_02405</name>
</gene>
<sequence length="440" mass="48709">MSRKTETDVFSRRAFLRSAATFGAAAVAGPALAQTALDDVLNAPRRGNWDDQFDAQASRASAAVQSNNPILGSGSVPNIQQAISDYQQIVSNGGWPQVNSSQKLQIGVVDSGVQSLRQRLIISGDLPRAAGISDSFDSYVDGAVKRFQARHGLPQDGVLGEYTLKAMNVPATTRLSQLNTNLVRLQTMSGDLGQRYVMVNIPAAYIEAVESGRVASRHVAVVGRMSRPTHIINSKIYEVILNPYWTAPRSIIEKDIVPLMRQDPTYLARNNIRLIDGKGQEVAPETVDWNAAKAPNLMFRQDPGKINAMSSTKINFHNPNNEYMHDTPQQGLFNKLMRFESSGCVRVQNVRDLTTWLLRDTPGWSREKIEQVINSRVSSPIRLATEVPVYFVYISAWSARDRVVQFRDDIYQMDGATELALQTGYNQEGGESVESNLLPQ</sequence>
<dbReference type="PROSITE" id="PS52029">
    <property type="entry name" value="LD_TPASE"/>
    <property type="match status" value="1"/>
</dbReference>
<dbReference type="PANTHER" id="PTHR41533">
    <property type="entry name" value="L,D-TRANSPEPTIDASE HI_1667-RELATED"/>
    <property type="match status" value="1"/>
</dbReference>
<accession>A0ABT0CHB2</accession>
<evidence type="ECO:0000313" key="10">
    <source>
        <dbReference type="EMBL" id="MCJ8147978.1"/>
    </source>
</evidence>
<dbReference type="InterPro" id="IPR036365">
    <property type="entry name" value="PGBD-like_sf"/>
</dbReference>
<evidence type="ECO:0000256" key="1">
    <source>
        <dbReference type="ARBA" id="ARBA00004752"/>
    </source>
</evidence>
<keyword evidence="8" id="KW-0732">Signal</keyword>
<protein>
    <submittedName>
        <fullName evidence="10">L,D-transpeptidase family protein</fullName>
    </submittedName>
</protein>
<evidence type="ECO:0000256" key="8">
    <source>
        <dbReference type="SAM" id="SignalP"/>
    </source>
</evidence>
<comment type="caution">
    <text evidence="10">The sequence shown here is derived from an EMBL/GenBank/DDBJ whole genome shotgun (WGS) entry which is preliminary data.</text>
</comment>
<dbReference type="Proteomes" id="UP001201844">
    <property type="component" value="Unassembled WGS sequence"/>
</dbReference>
<keyword evidence="3" id="KW-0808">Transferase</keyword>
<proteinExistence type="inferred from homology"/>
<feature type="domain" description="L,D-TPase catalytic" evidence="9">
    <location>
        <begin position="195"/>
        <end position="372"/>
    </location>
</feature>
<reference evidence="10 11" key="1">
    <citation type="submission" date="2022-02" db="EMBL/GenBank/DDBJ databases">
        <title>Shinella B3.7 sp. nov., isolated from Sediment (Zhairuo Island).</title>
        <authorList>
            <person name="Chen G."/>
        </authorList>
    </citation>
    <scope>NUCLEOTIDE SEQUENCE [LARGE SCALE GENOMIC DNA]</scope>
    <source>
        <strain evidence="10 11">B3.7</strain>
    </source>
</reference>
<feature type="signal peptide" evidence="8">
    <location>
        <begin position="1"/>
        <end position="33"/>
    </location>
</feature>
<dbReference type="RefSeq" id="WP_241596606.1">
    <property type="nucleotide sequence ID" value="NZ_JAKVIN010000001.1"/>
</dbReference>
<dbReference type="PANTHER" id="PTHR41533:SF1">
    <property type="entry name" value="L,D-TRANSPEPTIDASE YCBB-RELATED"/>
    <property type="match status" value="1"/>
</dbReference>
<dbReference type="InterPro" id="IPR036366">
    <property type="entry name" value="PGBDSf"/>
</dbReference>
<dbReference type="Pfam" id="PF01471">
    <property type="entry name" value="PG_binding_1"/>
    <property type="match status" value="1"/>
</dbReference>
<evidence type="ECO:0000256" key="7">
    <source>
        <dbReference type="PROSITE-ProRule" id="PRU01373"/>
    </source>
</evidence>
<keyword evidence="4 7" id="KW-0133">Cell shape</keyword>
<evidence type="ECO:0000256" key="4">
    <source>
        <dbReference type="ARBA" id="ARBA00022960"/>
    </source>
</evidence>
<keyword evidence="11" id="KW-1185">Reference proteome</keyword>
<evidence type="ECO:0000256" key="6">
    <source>
        <dbReference type="ARBA" id="ARBA00023316"/>
    </source>
</evidence>
<dbReference type="Pfam" id="PF03734">
    <property type="entry name" value="YkuD"/>
    <property type="match status" value="1"/>
</dbReference>
<evidence type="ECO:0000313" key="11">
    <source>
        <dbReference type="Proteomes" id="UP001201844"/>
    </source>
</evidence>
<keyword evidence="5 7" id="KW-0573">Peptidoglycan synthesis</keyword>
<comment type="pathway">
    <text evidence="1 7">Cell wall biogenesis; peptidoglycan biosynthesis.</text>
</comment>
<keyword evidence="6 7" id="KW-0961">Cell wall biogenesis/degradation</keyword>
<evidence type="ECO:0000256" key="5">
    <source>
        <dbReference type="ARBA" id="ARBA00022984"/>
    </source>
</evidence>
<comment type="similarity">
    <text evidence="2">Belongs to the YkuD family.</text>
</comment>
<dbReference type="CDD" id="cd16913">
    <property type="entry name" value="YkuD_like"/>
    <property type="match status" value="1"/>
</dbReference>
<feature type="active site" description="Proton donor/acceptor" evidence="7">
    <location>
        <position position="325"/>
    </location>
</feature>
<dbReference type="EMBL" id="JAKVIN010000001">
    <property type="protein sequence ID" value="MCJ8147978.1"/>
    <property type="molecule type" value="Genomic_DNA"/>
</dbReference>
<dbReference type="InterPro" id="IPR038063">
    <property type="entry name" value="Transpep_catalytic_dom"/>
</dbReference>
<name>A0ABT0CHB2_9HYPH</name>
<feature type="active site" description="Nucleophile" evidence="7">
    <location>
        <position position="344"/>
    </location>
</feature>
<dbReference type="SUPFAM" id="SSF141523">
    <property type="entry name" value="L,D-transpeptidase catalytic domain-like"/>
    <property type="match status" value="1"/>
</dbReference>
<dbReference type="InterPro" id="IPR052905">
    <property type="entry name" value="LD-transpeptidase_YkuD-like"/>
</dbReference>
<evidence type="ECO:0000259" key="9">
    <source>
        <dbReference type="PROSITE" id="PS52029"/>
    </source>
</evidence>
<dbReference type="SUPFAM" id="SSF47090">
    <property type="entry name" value="PGBD-like"/>
    <property type="match status" value="1"/>
</dbReference>
<dbReference type="InterPro" id="IPR002477">
    <property type="entry name" value="Peptidoglycan-bd-like"/>
</dbReference>
<evidence type="ECO:0000256" key="3">
    <source>
        <dbReference type="ARBA" id="ARBA00022679"/>
    </source>
</evidence>
<dbReference type="Gene3D" id="2.40.440.10">
    <property type="entry name" value="L,D-transpeptidase catalytic domain-like"/>
    <property type="match status" value="1"/>
</dbReference>
<dbReference type="Gene3D" id="1.10.101.10">
    <property type="entry name" value="PGBD-like superfamily/PGBD"/>
    <property type="match status" value="1"/>
</dbReference>